<dbReference type="PATRIC" id="fig|1202724.3.peg.3264"/>
<feature type="domain" description="YDG" evidence="1">
    <location>
        <begin position="432"/>
        <end position="513"/>
    </location>
</feature>
<proteinExistence type="predicted"/>
<dbReference type="InterPro" id="IPR041248">
    <property type="entry name" value="YDG"/>
</dbReference>
<feature type="domain" description="YDG" evidence="1">
    <location>
        <begin position="257"/>
        <end position="335"/>
    </location>
</feature>
<name>A0A0M8MAZ3_9FLAO</name>
<dbReference type="EMBL" id="LIYD01000005">
    <property type="protein sequence ID" value="KOS07323.1"/>
    <property type="molecule type" value="Genomic_DNA"/>
</dbReference>
<evidence type="ECO:0000259" key="1">
    <source>
        <dbReference type="Pfam" id="PF18657"/>
    </source>
</evidence>
<feature type="domain" description="YDG" evidence="1">
    <location>
        <begin position="869"/>
        <end position="941"/>
    </location>
</feature>
<gene>
    <name evidence="2" type="ORF">AM493_15715</name>
</gene>
<keyword evidence="3" id="KW-1185">Reference proteome</keyword>
<comment type="caution">
    <text evidence="2">The sequence shown here is derived from an EMBL/GenBank/DDBJ whole genome shotgun (WGS) entry which is preliminary data.</text>
</comment>
<protein>
    <recommendedName>
        <fullName evidence="1">YDG domain-containing protein</fullName>
    </recommendedName>
</protein>
<organism evidence="2 3">
    <name type="scientific">Flavobacterium akiainvivens</name>
    <dbReference type="NCBI Taxonomy" id="1202724"/>
    <lineage>
        <taxon>Bacteria</taxon>
        <taxon>Pseudomonadati</taxon>
        <taxon>Bacteroidota</taxon>
        <taxon>Flavobacteriia</taxon>
        <taxon>Flavobacteriales</taxon>
        <taxon>Flavobacteriaceae</taxon>
        <taxon>Flavobacterium</taxon>
    </lineage>
</organism>
<dbReference type="STRING" id="1202724.AM493_15715"/>
<dbReference type="InterPro" id="IPR008979">
    <property type="entry name" value="Galactose-bd-like_sf"/>
</dbReference>
<dbReference type="Gene3D" id="2.60.120.260">
    <property type="entry name" value="Galactose-binding domain-like"/>
    <property type="match status" value="1"/>
</dbReference>
<dbReference type="SUPFAM" id="SSF49785">
    <property type="entry name" value="Galactose-binding domain-like"/>
    <property type="match status" value="1"/>
</dbReference>
<dbReference type="Pfam" id="PF18657">
    <property type="entry name" value="YDG"/>
    <property type="match status" value="7"/>
</dbReference>
<feature type="domain" description="YDG" evidence="1">
    <location>
        <begin position="779"/>
        <end position="861"/>
    </location>
</feature>
<feature type="domain" description="YDG" evidence="1">
    <location>
        <begin position="694"/>
        <end position="771"/>
    </location>
</feature>
<reference evidence="2 3" key="1">
    <citation type="submission" date="2015-08" db="EMBL/GenBank/DDBJ databases">
        <title>Whole genome sequence of Flavobacterium akiainvivens IK-1T, from decaying Wikstroemia oahuensis, an endemic Hawaiian shrub.</title>
        <authorList>
            <person name="Wan X."/>
            <person name="Hou S."/>
            <person name="Saito J."/>
            <person name="Donachie S."/>
        </authorList>
    </citation>
    <scope>NUCLEOTIDE SEQUENCE [LARGE SCALE GENOMIC DNA]</scope>
    <source>
        <strain evidence="2 3">IK-1</strain>
    </source>
</reference>
<feature type="domain" description="YDG" evidence="1">
    <location>
        <begin position="609"/>
        <end position="685"/>
    </location>
</feature>
<evidence type="ECO:0000313" key="3">
    <source>
        <dbReference type="Proteomes" id="UP000037755"/>
    </source>
</evidence>
<dbReference type="InterPro" id="IPR013783">
    <property type="entry name" value="Ig-like_fold"/>
</dbReference>
<dbReference type="Gene3D" id="2.60.40.10">
    <property type="entry name" value="Immunoglobulins"/>
    <property type="match status" value="2"/>
</dbReference>
<accession>A0A0M8MAZ3</accession>
<dbReference type="Proteomes" id="UP000037755">
    <property type="component" value="Unassembled WGS sequence"/>
</dbReference>
<feature type="domain" description="YDG" evidence="1">
    <location>
        <begin position="344"/>
        <end position="421"/>
    </location>
</feature>
<sequence>MYEFEGNATASDVVTGITASSVSVSANSIAYQNGNDGGGSSIGNASTWNTGNFSTSGKYLQYTITPSTGKQVSYSSLVFRLGRSGAGPTRVTIQISTNGFSSAGTTVISNQTISSESTGSLDSFTASTGLPSNLTGALTVRIWGHNASSTGNLRFNNFQVNGTVSSTSVAPTLGGSSTSATVTHGTATSLPFTSTGTPTPTFSLSANAPTTAVPAGITISSGAVAIANTTPAGTYNLKITATNTAGSATRNVIITVNPKTITLTNINTTKVYDGTNTASLGTPTFGGLVTGSTNVALGAYTATYNNADAATNKPVTLDAPLTLTGTHAANYTLTQPANLAGAITPKPLTLSGGTANGKIYDGSTIATLSADPTFTGLVEGDATTLSGTPQAAFASANAGTQQVIINGGYSVDNTNYTIAYPQSPAGLTAEITAAPLTVSGISAANKVYDGNTTAAISGTPQLNGLVSGDDVTVSGTPVGTFENAEIGGGKIVTVAGYTLSGAQAANYTLAPVTVFADITDPAKEDQVITFAGPATFTYGDAPYGLTGYATSNSGLAMTSYYVTEAEQAIANVVNNTLELYSAGTFTLYAYQEGDADYNGATQSVIVTVNPKTITIVNVVVDTKVYDGTDSAVATGQLDGVIAGDEVVLVTENSVFEAVNAGEEVGVVAEFILTGNNAANYVLAEDAILTTGTITPKPITASGATAANKIYDGATTATVSGGSLSGVIAPDAVTVSATGVFETPAAGNEKTVNLTYTLGGAQAGNYMLQPATGTATANITPLALTITGVTANDKVYDRNDTATLSGTATLNGLIEGDAVAPDATNATAVFNNATAATGKPVTVSGFALTGDDAANYTVSQPTGVTATISPKTITATIAGVNPAKVYNGNTTATFTGVVLDGVIAPDAVTATSGTYATRNAGEGNAITITLGGAQAANYTLTQPGLTGVITPKNITATADAVIGTAAVDPFNVNIGAGLPTSYTIRYDGIVGSDATAPGTGATFTAPTATTTATSTASAGAYPVNLSGGEATNYTFTALNSGWLVVGNPPSGETDVVYWNTDGQSDFGTTTFAPAFTHANIDNVAVQMVRGSNISGSNGTQAAANSWGGSGGWSTGNSTDNNSFTFTITVDTGNNLSLTTISTNTRRSNSGPQSYRLSYSVNGGAFAEIGTANTGSTNTTGSANSHSLSGITALQNLTGGTTIKFRMQPIGDGGNYYLNGSENAFRVKGMFGTPTQAPAITSATTDNSMLGATDEYVITATGTPQLTYSATNLPAGATYDAPNRKIVFDGTTPVGVYNITLNVSSYYSPSGDTKTLVYTVRNFTVAPSPVTGLHAYAGQAATNQPVQLQSIVGENLTNATNGNITVTASTGFRISTNNQVSYGTSGSISYSGTTINLENPNIFVKLADGLAIGEYNGTLTFTGGGITKVVNINGVVETAPSVITTAAAYGPYCAGTANGISVAFTTEGNFGAGNFYVQHSDAAGVFPTLFENIISNASTTSPIAATLPNTFAAGNYRVRVIHLSSGLVITGSTNDNGSDIVINAIPTLTGVSTSAVCTDGTAEIILSGLTANTAFTVDYTVNGGAAQQAAVTANETGNASFTLPVTFANNGQQVVVTALTRSVAPACAQTFSTNNSATLQVNPAPTAVIAGTPATVCQGGASVISLEGMIANSSANVSYTIDGNEDIVVAVTADADGKGSFTVTLPAGSHLLEIITMVRTDVTPACMGAVNASTTVVVNEAPTAVISATDAAICYGATTQVSIALTGAQPWNITYNNGTEDVVVNNVTASTYTFDVTPQANVTYTLVAVEDATCQAVPAGLTGTAAITVNQNTWTGAANNNNWNDAGNWSCGGVPTAATPATIGASAFNPQVTTTNAQALSLTVATGAVLTVKTGATLTVQNEVAANGTLTVENNAALIQVNDVANTGSATVLRNSNELFRLDYTLWGSPVHNQMLLDFSPETAPTRFYTYGLNAEGEENYLAVESPATTPFAAGTGYLIRMPNDLPDVNGYNTGDTAIPYNGIFNGVLNNGTVGVAAGELVNHYIAVANPYASPISVINFFDQNNGVLEAGEGIYFWRKKNNALETSYAHLTMAGFTENQAEGGDMGGANDGAFYYGGNDENSEDFNENWIISPGQGFVVKLRGDVSPATEIQFTNAMRKPAPAANGQPFFRTQNNNNAPAVSRWWINLTGTAAFSQALVSYMPQGTTGLDYGYDARAFADGTATLYSKAGQDNLNIQAKPVFDVTDVVPMGFSVTNAGQYTLSLDHVDGAFAQVAQNIYLKDNLTGTVHNLKQSGYSFTSGAGTFDTRFEVLYETDALGTDKPELDNAILVYRENGAINITSGAIEMTGVTLYDVRGTKIYEQGNINATEASISRLSVAQQVLIVEIETVKGTVTKRIVY</sequence>
<evidence type="ECO:0000313" key="2">
    <source>
        <dbReference type="EMBL" id="KOS07323.1"/>
    </source>
</evidence>